<evidence type="ECO:0000313" key="1">
    <source>
        <dbReference type="EMBL" id="CAD7434781.1"/>
    </source>
</evidence>
<gene>
    <name evidence="1" type="ORF">TMSB3V08_LOCUS11431</name>
</gene>
<protein>
    <submittedName>
        <fullName evidence="1">Uncharacterized protein</fullName>
    </submittedName>
</protein>
<dbReference type="AlphaFoldDB" id="A0A7R9EIV1"/>
<sequence length="236" mass="26939">MSNRRNLIIKLAKEAIDSTKHSYDWKIVKQDINNIMTSTRGTSTNDSKNNITLEYNKDDPLSMEYQSQNIIEEINGGSNIEGTSANKTQLEPDTNYIILESEPSSQYLINESLLSALLALYEHKIHVFDQWLSFHMASKLRTTLHICVKVLRPVEEDDQCVPFASRCNETCRGGWSLHAFCVKVLRPVEEDDHCALFVSRCRETCCGKGWALRTFCTKVERPIEEDDHCAPFASKC</sequence>
<name>A0A7R9EIV1_9NEOP</name>
<proteinExistence type="predicted"/>
<organism evidence="1">
    <name type="scientific">Timema monikensis</name>
    <dbReference type="NCBI Taxonomy" id="170555"/>
    <lineage>
        <taxon>Eukaryota</taxon>
        <taxon>Metazoa</taxon>
        <taxon>Ecdysozoa</taxon>
        <taxon>Arthropoda</taxon>
        <taxon>Hexapoda</taxon>
        <taxon>Insecta</taxon>
        <taxon>Pterygota</taxon>
        <taxon>Neoptera</taxon>
        <taxon>Polyneoptera</taxon>
        <taxon>Phasmatodea</taxon>
        <taxon>Timematodea</taxon>
        <taxon>Timematoidea</taxon>
        <taxon>Timematidae</taxon>
        <taxon>Timema</taxon>
    </lineage>
</organism>
<dbReference type="EMBL" id="OB798237">
    <property type="protein sequence ID" value="CAD7434781.1"/>
    <property type="molecule type" value="Genomic_DNA"/>
</dbReference>
<reference evidence="1" key="1">
    <citation type="submission" date="2020-11" db="EMBL/GenBank/DDBJ databases">
        <authorList>
            <person name="Tran Van P."/>
        </authorList>
    </citation>
    <scope>NUCLEOTIDE SEQUENCE</scope>
</reference>
<accession>A0A7R9EIV1</accession>